<dbReference type="EMBL" id="DAAHUJ010000003">
    <property type="protein sequence ID" value="HAB7363794.1"/>
    <property type="molecule type" value="Genomic_DNA"/>
</dbReference>
<reference evidence="1 7" key="4">
    <citation type="submission" date="2019-11" db="EMBL/GenBank/DDBJ databases">
        <authorList>
            <person name="Ashton P.M."/>
            <person name="Dallman T."/>
            <person name="Nair S."/>
            <person name="De Pinna E."/>
            <person name="Peters T."/>
            <person name="Grant K."/>
        </authorList>
    </citation>
    <scope>NUCLEOTIDE SEQUENCE [LARGE SCALE GENOMIC DNA]</scope>
    <source>
        <strain evidence="1 7">833351</strain>
    </source>
</reference>
<dbReference type="GO" id="GO:0003677">
    <property type="term" value="F:DNA binding"/>
    <property type="evidence" value="ECO:0007669"/>
    <property type="project" value="InterPro"/>
</dbReference>
<gene>
    <name evidence="3" type="ORF">DOV25_05900</name>
    <name evidence="4" type="ORF">DYZ50_00406</name>
    <name evidence="1" type="ORF">GI230_01195</name>
    <name evidence="2" type="ORF">GYO01_06745</name>
</gene>
<dbReference type="EMBL" id="RCRQ01000003">
    <property type="protein sequence ID" value="MCO37980.1"/>
    <property type="molecule type" value="Genomic_DNA"/>
</dbReference>
<reference evidence="3 5" key="3">
    <citation type="submission" date="2018-07" db="EMBL/GenBank/DDBJ databases">
        <authorList>
            <consortium name="GenomeTrakr: Next Generation Sequencing Network for Food Pathogen Tracability"/>
        </authorList>
    </citation>
    <scope>NUCLEOTIDE SEQUENCE [LARGE SCALE GENOMIC DNA]</scope>
    <source>
        <strain evidence="3 5">FDA00013213</strain>
    </source>
</reference>
<reference evidence="2 8" key="2">
    <citation type="journal article" date="2018" name="Genome Biol.">
        <title>SKESA: strategic k-mer extension for scrupulous assemblies.</title>
        <authorList>
            <person name="Souvorov A."/>
            <person name="Agarwala R."/>
            <person name="Lipman D.J."/>
        </authorList>
    </citation>
    <scope>NUCLEOTIDE SEQUENCE [LARGE SCALE GENOMIC DNA]</scope>
    <source>
        <strain evidence="2 8">CFIAFB20160079</strain>
    </source>
</reference>
<evidence type="ECO:0000313" key="4">
    <source>
        <dbReference type="EMBL" id="RJZ24400.1"/>
    </source>
</evidence>
<name>A0A5K8WHB5_LISMN</name>
<evidence type="ECO:0000313" key="5">
    <source>
        <dbReference type="Proteomes" id="UP000269407"/>
    </source>
</evidence>
<evidence type="ECO:0000313" key="2">
    <source>
        <dbReference type="EMBL" id="HAB7363794.1"/>
    </source>
</evidence>
<evidence type="ECO:0000313" key="8">
    <source>
        <dbReference type="Proteomes" id="UP000845014"/>
    </source>
</evidence>
<dbReference type="Proteomes" id="UP000458487">
    <property type="component" value="Unassembled WGS sequence"/>
</dbReference>
<evidence type="ECO:0000313" key="1">
    <source>
        <dbReference type="EMBL" id="EDN9628196.1"/>
    </source>
</evidence>
<accession>A0A5K8WHB5</accession>
<dbReference type="EMBL" id="AANDQG010000001">
    <property type="protein sequence ID" value="EDN9628196.1"/>
    <property type="molecule type" value="Genomic_DNA"/>
</dbReference>
<dbReference type="EMBL" id="QXKO01000001">
    <property type="protein sequence ID" value="RJZ24400.1"/>
    <property type="molecule type" value="Genomic_DNA"/>
</dbReference>
<dbReference type="Proteomes" id="UP000285054">
    <property type="component" value="Unassembled WGS sequence"/>
</dbReference>
<evidence type="ECO:0000313" key="7">
    <source>
        <dbReference type="Proteomes" id="UP000458487"/>
    </source>
</evidence>
<proteinExistence type="predicted"/>
<dbReference type="AlphaFoldDB" id="A0A5K8WHB5"/>
<dbReference type="RefSeq" id="WP_009932193.1">
    <property type="nucleotide sequence ID" value="NZ_BAAFVE010000009.1"/>
</dbReference>
<evidence type="ECO:0000313" key="3">
    <source>
        <dbReference type="EMBL" id="MCO37980.1"/>
    </source>
</evidence>
<dbReference type="InterPro" id="IPR016177">
    <property type="entry name" value="DNA-bd_dom_sf"/>
</dbReference>
<reference evidence="4 6" key="1">
    <citation type="journal article" date="2018" name="BMC Genomics">
        <title>Genes significantly associated with lineage II food isolates of Listeria monocytogenes.</title>
        <authorList>
            <person name="Pirone-Davies C."/>
            <person name="Chen Y."/>
            <person name="Pightling A."/>
            <person name="Ryan G."/>
            <person name="Wang Y."/>
            <person name="Yao K."/>
            <person name="Hoffmann M."/>
            <person name="Allard M.W."/>
        </authorList>
    </citation>
    <scope>NUCLEOTIDE SEQUENCE [LARGE SCALE GENOMIC DNA]</scope>
    <source>
        <strain evidence="4 6">PNUSAL000190</strain>
    </source>
</reference>
<dbReference type="Proteomes" id="UP000845014">
    <property type="component" value="Unassembled WGS sequence"/>
</dbReference>
<protein>
    <submittedName>
        <fullName evidence="2">AP2 domain-containing protein</fullName>
    </submittedName>
</protein>
<dbReference type="SUPFAM" id="SSF54171">
    <property type="entry name" value="DNA-binding domain"/>
    <property type="match status" value="1"/>
</dbReference>
<reference evidence="2" key="5">
    <citation type="submission" date="2020-01" db="EMBL/GenBank/DDBJ databases">
        <authorList>
            <consortium name="NCBI Pathogen Detection Project"/>
        </authorList>
    </citation>
    <scope>NUCLEOTIDE SEQUENCE</scope>
    <source>
        <strain evidence="2">CFIAFB20160079</strain>
    </source>
</reference>
<comment type="caution">
    <text evidence="2">The sequence shown here is derived from an EMBL/GenBank/DDBJ whole genome shotgun (WGS) entry which is preliminary data.</text>
</comment>
<sequence length="107" mass="12448">MYQKASEKMKETMKANIALVESIRISSISNKKLQSDNKSGHTVVTFKDNKWVARICVSGVEHQLGSFVTKEEAIDARIEGEKYFQPLINKYNNRLDVFYSERRPFWT</sequence>
<evidence type="ECO:0000313" key="6">
    <source>
        <dbReference type="Proteomes" id="UP000285054"/>
    </source>
</evidence>
<organism evidence="2 8">
    <name type="scientific">Listeria monocytogenes</name>
    <dbReference type="NCBI Taxonomy" id="1639"/>
    <lineage>
        <taxon>Bacteria</taxon>
        <taxon>Bacillati</taxon>
        <taxon>Bacillota</taxon>
        <taxon>Bacilli</taxon>
        <taxon>Bacillales</taxon>
        <taxon>Listeriaceae</taxon>
        <taxon>Listeria</taxon>
    </lineage>
</organism>
<dbReference type="Proteomes" id="UP000269407">
    <property type="component" value="Unassembled WGS sequence"/>
</dbReference>